<feature type="compositionally biased region" description="Low complexity" evidence="8">
    <location>
        <begin position="2504"/>
        <end position="2518"/>
    </location>
</feature>
<keyword evidence="4 6" id="KW-0863">Zinc-finger</keyword>
<dbReference type="InterPro" id="IPR017455">
    <property type="entry name" value="Znf_FYVE-rel"/>
</dbReference>
<dbReference type="SUPFAM" id="SSF81837">
    <property type="entry name" value="BEACH domain"/>
    <property type="match status" value="1"/>
</dbReference>
<dbReference type="Pfam" id="PF14844">
    <property type="entry name" value="PH_BEACH"/>
    <property type="match status" value="1"/>
</dbReference>
<dbReference type="Gene3D" id="1.10.1540.10">
    <property type="entry name" value="BEACH domain"/>
    <property type="match status" value="1"/>
</dbReference>
<dbReference type="OrthoDB" id="6428150at2759"/>
<accession>A0A834V9Y9</accession>
<evidence type="ECO:0000259" key="11">
    <source>
        <dbReference type="PROSITE" id="PS51783"/>
    </source>
</evidence>
<dbReference type="Pfam" id="PF02138">
    <property type="entry name" value="Beach"/>
    <property type="match status" value="1"/>
</dbReference>
<reference evidence="14" key="1">
    <citation type="journal article" date="2020" name="PLoS Negl. Trop. Dis.">
        <title>High-quality nuclear genome for Sarcoptes scabiei-A critical resource for a neglected parasite.</title>
        <authorList>
            <person name="Korhonen P.K."/>
            <person name="Gasser R.B."/>
            <person name="Ma G."/>
            <person name="Wang T."/>
            <person name="Stroehlein A.J."/>
            <person name="Young N.D."/>
            <person name="Ang C.S."/>
            <person name="Fernando D.D."/>
            <person name="Lu H.C."/>
            <person name="Taylor S."/>
            <person name="Reynolds S.L."/>
            <person name="Mofiz E."/>
            <person name="Najaraj S.H."/>
            <person name="Gowda H."/>
            <person name="Madugundu A."/>
            <person name="Renuse S."/>
            <person name="Holt D."/>
            <person name="Pandey A."/>
            <person name="Papenfuss A.T."/>
            <person name="Fischer K."/>
        </authorList>
    </citation>
    <scope>NUCLEOTIDE SEQUENCE [LARGE SCALE GENOMIC DNA]</scope>
</reference>
<dbReference type="InterPro" id="IPR013083">
    <property type="entry name" value="Znf_RING/FYVE/PHD"/>
</dbReference>
<dbReference type="InterPro" id="IPR000409">
    <property type="entry name" value="BEACH_dom"/>
</dbReference>
<dbReference type="PROSITE" id="PS50082">
    <property type="entry name" value="WD_REPEATS_2"/>
    <property type="match status" value="2"/>
</dbReference>
<keyword evidence="14" id="KW-1185">Reference proteome</keyword>
<dbReference type="InterPro" id="IPR023362">
    <property type="entry name" value="PH-BEACH_dom"/>
</dbReference>
<dbReference type="GO" id="GO:0008270">
    <property type="term" value="F:zinc ion binding"/>
    <property type="evidence" value="ECO:0007669"/>
    <property type="project" value="UniProtKB-KW"/>
</dbReference>
<evidence type="ECO:0000259" key="10">
    <source>
        <dbReference type="PROSITE" id="PS50197"/>
    </source>
</evidence>
<evidence type="ECO:0000256" key="7">
    <source>
        <dbReference type="PROSITE-ProRule" id="PRU00221"/>
    </source>
</evidence>
<dbReference type="PANTHER" id="PTHR46108:SF4">
    <property type="entry name" value="BLUE CHEESE"/>
    <property type="match status" value="1"/>
</dbReference>
<evidence type="ECO:0000256" key="2">
    <source>
        <dbReference type="ARBA" id="ARBA00022723"/>
    </source>
</evidence>
<dbReference type="Gene3D" id="3.30.40.10">
    <property type="entry name" value="Zinc/RING finger domain, C3HC4 (zinc finger)"/>
    <property type="match status" value="1"/>
</dbReference>
<protein>
    <submittedName>
        <fullName evidence="12">WD repeat and FYVE domain-containing protein 3</fullName>
    </submittedName>
</protein>
<evidence type="ECO:0000256" key="3">
    <source>
        <dbReference type="ARBA" id="ARBA00022737"/>
    </source>
</evidence>
<keyword evidence="2" id="KW-0479">Metal-binding</keyword>
<feature type="region of interest" description="Disordered" evidence="8">
    <location>
        <begin position="2539"/>
        <end position="2562"/>
    </location>
</feature>
<dbReference type="EnsemblMetazoa" id="SSS_3588s_mrna">
    <property type="protein sequence ID" value="KAF7488911.1"/>
    <property type="gene ID" value="SSS_3588"/>
</dbReference>
<evidence type="ECO:0000313" key="12">
    <source>
        <dbReference type="EMBL" id="KAF7488911.1"/>
    </source>
</evidence>
<dbReference type="InterPro" id="IPR036322">
    <property type="entry name" value="WD40_repeat_dom_sf"/>
</dbReference>
<dbReference type="CDD" id="cd15719">
    <property type="entry name" value="FYVE_WDFY3"/>
    <property type="match status" value="1"/>
</dbReference>
<dbReference type="SUPFAM" id="SSF57903">
    <property type="entry name" value="FYVE/PHD zinc finger"/>
    <property type="match status" value="1"/>
</dbReference>
<sequence length="3624" mass="414253">MDREKLLSIAHLNKLFNEIKQNAPSIGSSQHINEIHEQRIYNLLPLFCKIFNNYDNNSRNNNNDAHSSMEMFEKFTDAPSFTQMVSRLMVTEIRRRASNKTTENASIAIVEFLEISPTVNTPTDRKGWILLSTLNILVSFNQPNLMLIMTSNSLTSTLVKCLYLFFDLPPCSKKTLLPGKERFDDNDGDDDYLSDDERRSLLQKVFSQLLTRLCVSSNALADLTRKDDLILLFNVITSWCPEHNSFWRKTAADTILIMAKHGNLNMEYLHSRNCVQLFVENVQRIVELGTASNNEIILMFRTFILFMLEFLNNSTQTNQITLIDTLLDDFNECFGFQLFVDFAIKLEQALDCKSFDEFLQLVQQFTRIGTKLFNAKPLSVNQVFLIENFVAPKSTKNSVKNLKAFGILISLWNRLRNENFLLSVLDFVEKIYRDDRANYFILESQNPLNSIAEQLDEKSELIQKKYYSLLEFIISDLRYVPCKELISVGIILKRIKSDLSELIALKSLNRFLRLDTIFKDVFREIGLFDIICSNFNFFAEHLVENLSSSSSAFQNNVLSRGGRTEYDLNNESIVSELTEIFIQMLDVTANRQIFHECDSPKYLFQLIQLQSKTSSFKTIRKNSFNIIQQMIVSNNSEDNLSQLLSILHKDRQSFDTIQEMLALKLSVLKLLLTLLSENHRVRVLFRKIGGFVSVISVIVYMENYLDGILLTNPTNEHGVDLEPKYAWNLLKCVFATITSAMRFEPANSKYFAQEICSPSFIDSLRLLGCFDDNIFVWKRTSALSTSSTNIERVKADQRINAENDYEKLFNSPYDVMFSSTWHKFNKNHCACILMRLLFDMALDVLDRRHSFSSDELSASTSPNQIQDNSHSRQPSDVQEIAPIIIYPCIIDCIFQLLKFIQSSRLCCFLTEKLCSLLALERNIQVLCELGMVSELMNSSFVEILIDENNLLHNLVRYLFERLASHHIQAKDLRIFLRLSNPLNSLPLDEIKPKIYQKDRSIPISRIKSLISIATPKDATSNLLLHPPLTEFDMNQEGFSCIFIPSIAPISTANSSNAPSSILTGAIVGNPDIPVTVNGGIGTGERAFPSQSGLSYTTWICYNRCDSHENQNTNILTLYRSSQTNVDYSCFRIYINFQKQVMTISTQEVPIFCDSNASVNLDSDHNVRINCPELIEDNWHHIVVVLNRALLKNSTVSVFINSSLKLSKKISYISSIIGGNYGIANTSPLYINGFIGTPPQHRKHSKSIWKQGPCHLIEEALTQTLVSYIYVLGPNYVGSFQAMNYRSSNNQQQQIAEDKLIFGLNARATSIMTLSKMRRVYSKFDCKQIAKIIGLSTHENATPIYVLHNSSGHLCGPSRPLGGVLIGNIGARCFVPKQISSTFSDIGGSYLLLGLVANSQNIDALYASVQCLASILRSNRELQLEMDRINGHQILSVLLKRKKSLLNRDILRLLLVLISNLETKIFHHTNRTIYVQQINAYNDYPANFCAFKELLIDSIPDIWINQLDNFKFLLDHIIEITSIQESNSVSSRASNERSLSINHLREMNLLNRLLNSVRDHEFRDENIKHTIALIIFRLLNQTTRLKDIRYFGQFLTTLIPFGNETRAWENLYDNDDINNNNNQNNRIIQLRNYLLKIILKLISRNNATINNQMQEEFVKNLGFDWFLLFVGKDLNRETITIGMVNLMLLLSNPNLYQKFREGGYNGGWLKDAESFIENRSSFQLLGFNVSTNKESIQNTGGRRQPFDKKNVTKINPDLFTTSGSQQLSWLLRFHHQEPKVYLIILQTILGSYCSLRPQILDQIESFEKISSVETIRKALLIDQKTIKQEKLICKELILAIIAMIDSSLSLNPLSNSYCDENPKILIQFINYLYNHNRDFRLFCQTNFDFLKALCKSVVFEQSTPSQKSTSITSLSSISNESILIDNPATKSILEFIMNIFINLLNSNQCSMSVQSSNNAFFYNNKPLATLFLFILNNFADCRKAQTLTMSLLIDCIINTEEINRGHPSSMNQERSTNVILNFQNSFATIVVLMSIVVDKLCQNCYLDDKKKVLDCLLLILSANFPDHTKISSNHKSLRNLSVQVSELNLLYKNISRSILHLIARNVETMSDRILLFDVLQLIYTNRQFLIVSKYHNDPEFFVCLTYCLLKLVKEENICLNSNKERSTWYISDSNDCIEPVINEGTLLITSMAKQIWQEIYLSKKSLLEDVLKISLTLNETAFGVESFVPDITRFFDLIHEPSLKFWINYLESEKQRLKRKPPNVPFDLSLSAPNVITEKLTNINKLNNLVTKSAGGLVSKIVVGTSGVVGSAISSAVGTTRKEVSRTNSGSSSESNNLMISEQDFLYWTAIHGLIVKNFITFRIKQKRTLDSNLRKYIFNEWLNNEYEFLTRERAIWGPLYGSKRFDKWMLDLTEGPNRMRKKMIRNDHFYLNYPYKPEMENAKYPKFRSPISLDSKDYYKRIHSEKYFLLDREEDVQSFELELEDVCSSLSDSNEIGKISFSDSSNPTEPKTSKTSTSIDEDIDQDLQEPSDSLDIFENAESNSDQSDKQGMSGKKESDDNEMQTILRLLEEGERISHMFRVARIQGLDSFEGLLLFGREHFYLIDGFTLLKTKEIRDIDSLPSNVYDPIIPNTPSSSSSISNTIGKKLCNKFSFEEIREVHKRRYLLQPIALEIFSIDGRNSLMVFPRNLRNKVYARFISVATHITDNAQDSLMGQKRNVNVETGGIFSNLIGETSVTQRWMRGEISNFQYLMNLNSLAGRSYNDLMQYPVFPWILADYQSNELDLNNPSTFRDLSKPMGAQTPERLEQFKKRFSEWDSDNPIKGGDELNQCPYHYGTFYSSAMIVSSYLVRIEPFTQHFLRLQGGHFDLADRMFHSIGDAWLSASKNNMADLKELIPEFFYLPEFLINSNRYDFGCKQNGVRLNNVILPPWAKDDPREFIRIHRSALESDFVSAHLHEWIDLIFGFKQKGPNAVEAVNVFHHLFYEGNADIYNIDDPLKKNATIGFINNFGQVPMQLFKKPHPMKKTFNNSLILSLPPLLSSVNLSGSSGSGKVFIHNLEYLKPMMNPIKELKGAVGQIIQQEKTFLAVEQNKVLIPPLYNRYVAWGFADHSFRIGLYESDRALYVWESELFPPNGEILCTTVPNSRIIITAGTNSVIYVWRVKLKTFALTLHQKLYGHTEAVTCLASSSAYGIVVSGSRDKSCIIWDLNRFVFIRQLGGGLDSLHKSPIAAAAINDLTGDIATCCSTMLYVWSINGDLIAQVNTLNVNSSMNVAINFTASQNSSQILCLAFSTYNEWDANNVILTGSSDGVVKIWSLRFVQEQIASSNGEDTNSFNDNRDENSSSSSSTSEELKNSVALNLSKDEIVRRLSIVSNHNEKEDSTDSSLTPIDEMKNDNENDIINETNFKENQTEITFKISDSFNRSKCKEMESLIVNDVIDVVAKNSELLSIPNNIRNSKSDTAIAVNLTNDKNRPEQPKQDANVELKSGYCWIRKLVFRTKLTMHTAFERKDNRDPAAITCIAISKDHRNLLIGDARGRIFCWSVNENKNLSDHWIKDDLAINCTSCLTKFSITERKHHCRNCGRVFCARCSRFEAPIYRLKLIKPVRVCQNCFNLLQQQQ</sequence>
<dbReference type="InterPro" id="IPR001680">
    <property type="entry name" value="WD40_rpt"/>
</dbReference>
<evidence type="ECO:0000256" key="8">
    <source>
        <dbReference type="SAM" id="MobiDB-lite"/>
    </source>
</evidence>
<name>A0A834V9Y9_SARSC</name>
<feature type="repeat" description="WD" evidence="7">
    <location>
        <begin position="3178"/>
        <end position="3212"/>
    </location>
</feature>
<organism evidence="12">
    <name type="scientific">Sarcoptes scabiei</name>
    <name type="common">Itch mite</name>
    <name type="synonym">Acarus scabiei</name>
    <dbReference type="NCBI Taxonomy" id="52283"/>
    <lineage>
        <taxon>Eukaryota</taxon>
        <taxon>Metazoa</taxon>
        <taxon>Ecdysozoa</taxon>
        <taxon>Arthropoda</taxon>
        <taxon>Chelicerata</taxon>
        <taxon>Arachnida</taxon>
        <taxon>Acari</taxon>
        <taxon>Acariformes</taxon>
        <taxon>Sarcoptiformes</taxon>
        <taxon>Astigmata</taxon>
        <taxon>Psoroptidia</taxon>
        <taxon>Sarcoptoidea</taxon>
        <taxon>Sarcoptidae</taxon>
        <taxon>Sarcoptinae</taxon>
        <taxon>Sarcoptes</taxon>
    </lineage>
</organism>
<reference evidence="12" key="2">
    <citation type="submission" date="2020-01" db="EMBL/GenBank/DDBJ databases">
        <authorList>
            <person name="Korhonen P.K.K."/>
            <person name="Guangxu M.G."/>
            <person name="Wang T.W."/>
            <person name="Stroehlein A.J.S."/>
            <person name="Young N.D."/>
            <person name="Ang C.-S.A."/>
            <person name="Fernando D.W.F."/>
            <person name="Lu H.L."/>
            <person name="Taylor S.T."/>
            <person name="Ehtesham M.E.M."/>
            <person name="Najaraj S.H.N."/>
            <person name="Harsha G.H.G."/>
            <person name="Madugundu A.M."/>
            <person name="Renuse S.R."/>
            <person name="Holt D.H."/>
            <person name="Pandey A.P."/>
            <person name="Papenfuss A.P."/>
            <person name="Gasser R.B.G."/>
            <person name="Fischer K.F."/>
        </authorList>
    </citation>
    <scope>NUCLEOTIDE SEQUENCE</scope>
    <source>
        <strain evidence="12">SSS_KF_BRIS2020</strain>
    </source>
</reference>
<dbReference type="InterPro" id="IPR019775">
    <property type="entry name" value="WD40_repeat_CS"/>
</dbReference>
<evidence type="ECO:0000313" key="14">
    <source>
        <dbReference type="Proteomes" id="UP000070412"/>
    </source>
</evidence>
<dbReference type="PROSITE" id="PS50197">
    <property type="entry name" value="BEACH"/>
    <property type="match status" value="1"/>
</dbReference>
<dbReference type="Pfam" id="PF00400">
    <property type="entry name" value="WD40"/>
    <property type="match status" value="2"/>
</dbReference>
<dbReference type="SMART" id="SM00064">
    <property type="entry name" value="FYVE"/>
    <property type="match status" value="1"/>
</dbReference>
<dbReference type="CDD" id="cd01201">
    <property type="entry name" value="PH_BEACH"/>
    <property type="match status" value="1"/>
</dbReference>
<dbReference type="Gene3D" id="2.30.29.30">
    <property type="entry name" value="Pleckstrin-homology domain (PH domain)/Phosphotyrosine-binding domain (PTB)"/>
    <property type="match status" value="1"/>
</dbReference>
<keyword evidence="1 7" id="KW-0853">WD repeat</keyword>
<dbReference type="PANTHER" id="PTHR46108">
    <property type="entry name" value="BLUE CHEESE"/>
    <property type="match status" value="1"/>
</dbReference>
<dbReference type="FunFam" id="1.10.1540.10:FF:000002">
    <property type="entry name" value="WD repeat and FYVE domain containing 3"/>
    <property type="match status" value="1"/>
</dbReference>
<reference evidence="13" key="3">
    <citation type="submission" date="2022-06" db="UniProtKB">
        <authorList>
            <consortium name="EnsemblMetazoa"/>
        </authorList>
    </citation>
    <scope>IDENTIFICATION</scope>
</reference>
<dbReference type="PROSITE" id="PS00678">
    <property type="entry name" value="WD_REPEATS_1"/>
    <property type="match status" value="1"/>
</dbReference>
<dbReference type="InterPro" id="IPR051944">
    <property type="entry name" value="BEACH_domain_protein"/>
</dbReference>
<evidence type="ECO:0000256" key="6">
    <source>
        <dbReference type="PROSITE-ProRule" id="PRU00091"/>
    </source>
</evidence>
<dbReference type="SUPFAM" id="SSF50978">
    <property type="entry name" value="WD40 repeat-like"/>
    <property type="match status" value="1"/>
</dbReference>
<dbReference type="CDD" id="cd06071">
    <property type="entry name" value="Beach"/>
    <property type="match status" value="1"/>
</dbReference>
<evidence type="ECO:0000256" key="5">
    <source>
        <dbReference type="ARBA" id="ARBA00022833"/>
    </source>
</evidence>
<dbReference type="InterPro" id="IPR056252">
    <property type="entry name" value="Alfy-like_Arm-like"/>
</dbReference>
<feature type="region of interest" description="Disordered" evidence="8">
    <location>
        <begin position="2498"/>
        <end position="2524"/>
    </location>
</feature>
<dbReference type="PROSITE" id="PS51783">
    <property type="entry name" value="PH_BEACH"/>
    <property type="match status" value="1"/>
</dbReference>
<feature type="repeat" description="WD" evidence="7">
    <location>
        <begin position="3282"/>
        <end position="3321"/>
    </location>
</feature>
<dbReference type="InterPro" id="IPR015943">
    <property type="entry name" value="WD40/YVTN_repeat-like_dom_sf"/>
</dbReference>
<evidence type="ECO:0000259" key="9">
    <source>
        <dbReference type="PROSITE" id="PS50178"/>
    </source>
</evidence>
<evidence type="ECO:0000256" key="1">
    <source>
        <dbReference type="ARBA" id="ARBA00022574"/>
    </source>
</evidence>
<keyword evidence="5" id="KW-0862">Zinc</keyword>
<evidence type="ECO:0000313" key="13">
    <source>
        <dbReference type="EnsemblMetazoa" id="KAF7488911.1"/>
    </source>
</evidence>
<dbReference type="InterPro" id="IPR000306">
    <property type="entry name" value="Znf_FYVE"/>
</dbReference>
<evidence type="ECO:0000256" key="4">
    <source>
        <dbReference type="ARBA" id="ARBA00022771"/>
    </source>
</evidence>
<dbReference type="SUPFAM" id="SSF50729">
    <property type="entry name" value="PH domain-like"/>
    <property type="match status" value="1"/>
</dbReference>
<proteinExistence type="predicted"/>
<dbReference type="InterPro" id="IPR011011">
    <property type="entry name" value="Znf_FYVE_PHD"/>
</dbReference>
<dbReference type="InterPro" id="IPR011993">
    <property type="entry name" value="PH-like_dom_sf"/>
</dbReference>
<dbReference type="PROSITE" id="PS50294">
    <property type="entry name" value="WD_REPEATS_REGION"/>
    <property type="match status" value="1"/>
</dbReference>
<dbReference type="SMART" id="SM01026">
    <property type="entry name" value="Beach"/>
    <property type="match status" value="1"/>
</dbReference>
<dbReference type="InterPro" id="IPR036372">
    <property type="entry name" value="BEACH_dom_sf"/>
</dbReference>
<gene>
    <name evidence="12" type="ORF">SSS_3588</name>
</gene>
<feature type="region of interest" description="Disordered" evidence="8">
    <location>
        <begin position="854"/>
        <end position="874"/>
    </location>
</feature>
<feature type="domain" description="BEACH-type PH" evidence="11">
    <location>
        <begin position="2571"/>
        <end position="2700"/>
    </location>
</feature>
<keyword evidence="3" id="KW-0677">Repeat</keyword>
<dbReference type="Pfam" id="PF01363">
    <property type="entry name" value="FYVE"/>
    <property type="match status" value="1"/>
</dbReference>
<feature type="region of interest" description="Disordered" evidence="8">
    <location>
        <begin position="3331"/>
        <end position="3358"/>
    </location>
</feature>
<dbReference type="Gene3D" id="2.130.10.10">
    <property type="entry name" value="YVTN repeat-like/Quinoprotein amine dehydrogenase"/>
    <property type="match status" value="1"/>
</dbReference>
<dbReference type="EMBL" id="WVUK01000065">
    <property type="protein sequence ID" value="KAF7488911.1"/>
    <property type="molecule type" value="Genomic_DNA"/>
</dbReference>
<dbReference type="PROSITE" id="PS50178">
    <property type="entry name" value="ZF_FYVE"/>
    <property type="match status" value="1"/>
</dbReference>
<dbReference type="Pfam" id="PF23295">
    <property type="entry name" value="Arm_4"/>
    <property type="match status" value="1"/>
</dbReference>
<feature type="domain" description="FYVE-type" evidence="9">
    <location>
        <begin position="3561"/>
        <end position="3621"/>
    </location>
</feature>
<dbReference type="SMART" id="SM00320">
    <property type="entry name" value="WD40"/>
    <property type="match status" value="5"/>
</dbReference>
<dbReference type="Proteomes" id="UP000070412">
    <property type="component" value="Unassembled WGS sequence"/>
</dbReference>
<feature type="domain" description="BEACH" evidence="10">
    <location>
        <begin position="2727"/>
        <end position="3027"/>
    </location>
</feature>